<gene>
    <name evidence="1" type="ordered locus">MTR_8g086810</name>
</gene>
<dbReference type="Proteomes" id="UP000002051">
    <property type="component" value="Chromosome 8"/>
</dbReference>
<keyword evidence="3" id="KW-1185">Reference proteome</keyword>
<sequence>MFHHLSLSLSISLTRPTTTTMRCTAAGKSQQQRRILEILIQSIQSKVTENNIH</sequence>
<proteinExistence type="predicted"/>
<reference evidence="1 3" key="1">
    <citation type="journal article" date="2011" name="Nature">
        <title>The Medicago genome provides insight into the evolution of rhizobial symbioses.</title>
        <authorList>
            <person name="Young N.D."/>
            <person name="Debelle F."/>
            <person name="Oldroyd G.E."/>
            <person name="Geurts R."/>
            <person name="Cannon S.B."/>
            <person name="Udvardi M.K."/>
            <person name="Benedito V.A."/>
            <person name="Mayer K.F."/>
            <person name="Gouzy J."/>
            <person name="Schoof H."/>
            <person name="Van de Peer Y."/>
            <person name="Proost S."/>
            <person name="Cook D.R."/>
            <person name="Meyers B.C."/>
            <person name="Spannagl M."/>
            <person name="Cheung F."/>
            <person name="De Mita S."/>
            <person name="Krishnakumar V."/>
            <person name="Gundlach H."/>
            <person name="Zhou S."/>
            <person name="Mudge J."/>
            <person name="Bharti A.K."/>
            <person name="Murray J.D."/>
            <person name="Naoumkina M.A."/>
            <person name="Rosen B."/>
            <person name="Silverstein K.A."/>
            <person name="Tang H."/>
            <person name="Rombauts S."/>
            <person name="Zhao P.X."/>
            <person name="Zhou P."/>
            <person name="Barbe V."/>
            <person name="Bardou P."/>
            <person name="Bechner M."/>
            <person name="Bellec A."/>
            <person name="Berger A."/>
            <person name="Berges H."/>
            <person name="Bidwell S."/>
            <person name="Bisseling T."/>
            <person name="Choisne N."/>
            <person name="Couloux A."/>
            <person name="Denny R."/>
            <person name="Deshpande S."/>
            <person name="Dai X."/>
            <person name="Doyle J.J."/>
            <person name="Dudez A.M."/>
            <person name="Farmer A.D."/>
            <person name="Fouteau S."/>
            <person name="Franken C."/>
            <person name="Gibelin C."/>
            <person name="Gish J."/>
            <person name="Goldstein S."/>
            <person name="Gonzalez A.J."/>
            <person name="Green P.J."/>
            <person name="Hallab A."/>
            <person name="Hartog M."/>
            <person name="Hua A."/>
            <person name="Humphray S.J."/>
            <person name="Jeong D.H."/>
            <person name="Jing Y."/>
            <person name="Jocker A."/>
            <person name="Kenton S.M."/>
            <person name="Kim D.J."/>
            <person name="Klee K."/>
            <person name="Lai H."/>
            <person name="Lang C."/>
            <person name="Lin S."/>
            <person name="Macmil S.L."/>
            <person name="Magdelenat G."/>
            <person name="Matthews L."/>
            <person name="McCorrison J."/>
            <person name="Monaghan E.L."/>
            <person name="Mun J.H."/>
            <person name="Najar F.Z."/>
            <person name="Nicholson C."/>
            <person name="Noirot C."/>
            <person name="O'Bleness M."/>
            <person name="Paule C.R."/>
            <person name="Poulain J."/>
            <person name="Prion F."/>
            <person name="Qin B."/>
            <person name="Qu C."/>
            <person name="Retzel E.F."/>
            <person name="Riddle C."/>
            <person name="Sallet E."/>
            <person name="Samain S."/>
            <person name="Samson N."/>
            <person name="Sanders I."/>
            <person name="Saurat O."/>
            <person name="Scarpelli C."/>
            <person name="Schiex T."/>
            <person name="Segurens B."/>
            <person name="Severin A.J."/>
            <person name="Sherrier D.J."/>
            <person name="Shi R."/>
            <person name="Sims S."/>
            <person name="Singer S.R."/>
            <person name="Sinharoy S."/>
            <person name="Sterck L."/>
            <person name="Viollet A."/>
            <person name="Wang B.B."/>
            <person name="Wang K."/>
            <person name="Wang M."/>
            <person name="Wang X."/>
            <person name="Warfsmann J."/>
            <person name="Weissenbach J."/>
            <person name="White D.D."/>
            <person name="White J.D."/>
            <person name="Wiley G.B."/>
            <person name="Wincker P."/>
            <person name="Xing Y."/>
            <person name="Yang L."/>
            <person name="Yao Z."/>
            <person name="Ying F."/>
            <person name="Zhai J."/>
            <person name="Zhou L."/>
            <person name="Zuber A."/>
            <person name="Denarie J."/>
            <person name="Dixon R.A."/>
            <person name="May G.D."/>
            <person name="Schwartz D.C."/>
            <person name="Rogers J."/>
            <person name="Quetier F."/>
            <person name="Town C.D."/>
            <person name="Roe B.A."/>
        </authorList>
    </citation>
    <scope>NUCLEOTIDE SEQUENCE [LARGE SCALE GENOMIC DNA]</scope>
    <source>
        <strain evidence="1">A17</strain>
        <strain evidence="2 3">cv. Jemalong A17</strain>
    </source>
</reference>
<dbReference type="AlphaFoldDB" id="G7LJH6"/>
<dbReference type="HOGENOM" id="CLU_3071773_0_0_1"/>
<dbReference type="EMBL" id="CM001224">
    <property type="protein sequence ID" value="AET04281.1"/>
    <property type="molecule type" value="Genomic_DNA"/>
</dbReference>
<evidence type="ECO:0000313" key="2">
    <source>
        <dbReference type="EnsemblPlants" id="AET04281"/>
    </source>
</evidence>
<evidence type="ECO:0000313" key="3">
    <source>
        <dbReference type="Proteomes" id="UP000002051"/>
    </source>
</evidence>
<reference evidence="2" key="3">
    <citation type="submission" date="2015-04" db="UniProtKB">
        <authorList>
            <consortium name="EnsemblPlants"/>
        </authorList>
    </citation>
    <scope>IDENTIFICATION</scope>
    <source>
        <strain evidence="2">cv. Jemalong A17</strain>
    </source>
</reference>
<reference evidence="1 3" key="2">
    <citation type="journal article" date="2014" name="BMC Genomics">
        <title>An improved genome release (version Mt4.0) for the model legume Medicago truncatula.</title>
        <authorList>
            <person name="Tang H."/>
            <person name="Krishnakumar V."/>
            <person name="Bidwell S."/>
            <person name="Rosen B."/>
            <person name="Chan A."/>
            <person name="Zhou S."/>
            <person name="Gentzbittel L."/>
            <person name="Childs K.L."/>
            <person name="Yandell M."/>
            <person name="Gundlach H."/>
            <person name="Mayer K.F."/>
            <person name="Schwartz D.C."/>
            <person name="Town C.D."/>
        </authorList>
    </citation>
    <scope>GENOME REANNOTATION</scope>
    <source>
        <strain evidence="2 3">cv. Jemalong A17</strain>
    </source>
</reference>
<name>G7LJH6_MEDTR</name>
<organism evidence="1 3">
    <name type="scientific">Medicago truncatula</name>
    <name type="common">Barrel medic</name>
    <name type="synonym">Medicago tribuloides</name>
    <dbReference type="NCBI Taxonomy" id="3880"/>
    <lineage>
        <taxon>Eukaryota</taxon>
        <taxon>Viridiplantae</taxon>
        <taxon>Streptophyta</taxon>
        <taxon>Embryophyta</taxon>
        <taxon>Tracheophyta</taxon>
        <taxon>Spermatophyta</taxon>
        <taxon>Magnoliopsida</taxon>
        <taxon>eudicotyledons</taxon>
        <taxon>Gunneridae</taxon>
        <taxon>Pentapetalae</taxon>
        <taxon>rosids</taxon>
        <taxon>fabids</taxon>
        <taxon>Fabales</taxon>
        <taxon>Fabaceae</taxon>
        <taxon>Papilionoideae</taxon>
        <taxon>50 kb inversion clade</taxon>
        <taxon>NPAAA clade</taxon>
        <taxon>Hologalegina</taxon>
        <taxon>IRL clade</taxon>
        <taxon>Trifolieae</taxon>
        <taxon>Medicago</taxon>
    </lineage>
</organism>
<dbReference type="PaxDb" id="3880-AET04281"/>
<protein>
    <submittedName>
        <fullName evidence="1 2">Uncharacterized protein</fullName>
    </submittedName>
</protein>
<dbReference type="EnsemblPlants" id="AET04281">
    <property type="protein sequence ID" value="AET04281"/>
    <property type="gene ID" value="MTR_8g086810"/>
</dbReference>
<evidence type="ECO:0000313" key="1">
    <source>
        <dbReference type="EMBL" id="AET04281.1"/>
    </source>
</evidence>
<accession>G7LJH6</accession>